<name>A0A8D9L2L0_PARDI</name>
<comment type="caution">
    <text evidence="2">The sequence shown here is derived from an EMBL/GenBank/DDBJ whole genome shotgun (WGS) entry which is preliminary data.</text>
</comment>
<gene>
    <name evidence="2" type="ORF">ERS852380_00528</name>
</gene>
<dbReference type="AlphaFoldDB" id="A0A8D9L2L0"/>
<dbReference type="EMBL" id="CYYK01000002">
    <property type="protein sequence ID" value="CUN53563.1"/>
    <property type="molecule type" value="Genomic_DNA"/>
</dbReference>
<evidence type="ECO:0000313" key="3">
    <source>
        <dbReference type="Proteomes" id="UP000095455"/>
    </source>
</evidence>
<dbReference type="Proteomes" id="UP000095455">
    <property type="component" value="Unassembled WGS sequence"/>
</dbReference>
<organism evidence="2 3">
    <name type="scientific">Parabacteroides distasonis</name>
    <dbReference type="NCBI Taxonomy" id="823"/>
    <lineage>
        <taxon>Bacteria</taxon>
        <taxon>Pseudomonadati</taxon>
        <taxon>Bacteroidota</taxon>
        <taxon>Bacteroidia</taxon>
        <taxon>Bacteroidales</taxon>
        <taxon>Tannerellaceae</taxon>
        <taxon>Parabacteroides</taxon>
    </lineage>
</organism>
<sequence length="115" mass="13060">MGLYCLSTSTCQGDTVVTQSATSKALFRFLSNRLRNRFVMNASNHENVWNLCDIYSLEAYCSIISRKSTTKGRLVWIANVLAAVKGKVRYVLHNIPLYWLVFIKGMHALIILMSL</sequence>
<accession>A0A8D9L2L0</accession>
<protein>
    <submittedName>
        <fullName evidence="2">Uncharacterized protein</fullName>
    </submittedName>
</protein>
<keyword evidence="1" id="KW-1133">Transmembrane helix</keyword>
<keyword evidence="1" id="KW-0812">Transmembrane</keyword>
<keyword evidence="1" id="KW-0472">Membrane</keyword>
<reference evidence="2 3" key="1">
    <citation type="submission" date="2015-09" db="EMBL/GenBank/DDBJ databases">
        <authorList>
            <consortium name="Pathogen Informatics"/>
        </authorList>
    </citation>
    <scope>NUCLEOTIDE SEQUENCE [LARGE SCALE GENOMIC DNA]</scope>
    <source>
        <strain evidence="2 3">2789STDY5608822</strain>
    </source>
</reference>
<proteinExistence type="predicted"/>
<feature type="transmembrane region" description="Helical" evidence="1">
    <location>
        <begin position="95"/>
        <end position="114"/>
    </location>
</feature>
<evidence type="ECO:0000313" key="2">
    <source>
        <dbReference type="EMBL" id="CUN53563.1"/>
    </source>
</evidence>
<evidence type="ECO:0000256" key="1">
    <source>
        <dbReference type="SAM" id="Phobius"/>
    </source>
</evidence>